<comment type="caution">
    <text evidence="18">The sequence shown here is derived from an EMBL/GenBank/DDBJ whole genome shotgun (WGS) entry which is preliminary data.</text>
</comment>
<evidence type="ECO:0000256" key="5">
    <source>
        <dbReference type="ARBA" id="ARBA00022448"/>
    </source>
</evidence>
<keyword evidence="13" id="KW-1015">Disulfide bond</keyword>
<evidence type="ECO:0000256" key="14">
    <source>
        <dbReference type="ARBA" id="ARBA00023180"/>
    </source>
</evidence>
<evidence type="ECO:0000256" key="7">
    <source>
        <dbReference type="ARBA" id="ARBA00022729"/>
    </source>
</evidence>
<dbReference type="InterPro" id="IPR001932">
    <property type="entry name" value="PPM-type_phosphatase-like_dom"/>
</dbReference>
<evidence type="ECO:0000256" key="9">
    <source>
        <dbReference type="ARBA" id="ARBA00022827"/>
    </source>
</evidence>
<dbReference type="PANTHER" id="PTHR12613:SF0">
    <property type="entry name" value="ERO1-LIKE PROTEIN"/>
    <property type="match status" value="1"/>
</dbReference>
<dbReference type="GO" id="GO:0034975">
    <property type="term" value="P:protein folding in endoplasmic reticulum"/>
    <property type="evidence" value="ECO:0007669"/>
    <property type="project" value="InterPro"/>
</dbReference>
<protein>
    <recommendedName>
        <fullName evidence="17">PPM-type phosphatase domain-containing protein</fullName>
    </recommendedName>
</protein>
<dbReference type="GO" id="GO:0071949">
    <property type="term" value="F:FAD binding"/>
    <property type="evidence" value="ECO:0007669"/>
    <property type="project" value="InterPro"/>
</dbReference>
<keyword evidence="9" id="KW-0274">FAD</keyword>
<proteinExistence type="inferred from homology"/>
<feature type="compositionally biased region" description="Basic and acidic residues" evidence="16">
    <location>
        <begin position="77"/>
        <end position="91"/>
    </location>
</feature>
<evidence type="ECO:0000256" key="12">
    <source>
        <dbReference type="ARBA" id="ARBA00023136"/>
    </source>
</evidence>
<gene>
    <name evidence="18" type="ORF">TOA249_LOCUS20600</name>
</gene>
<evidence type="ECO:0000256" key="3">
    <source>
        <dbReference type="ARBA" id="ARBA00008277"/>
    </source>
</evidence>
<dbReference type="GO" id="GO:0005789">
    <property type="term" value="C:endoplasmic reticulum membrane"/>
    <property type="evidence" value="ECO:0007669"/>
    <property type="project" value="UniProtKB-SubCell"/>
</dbReference>
<evidence type="ECO:0000256" key="8">
    <source>
        <dbReference type="ARBA" id="ARBA00022824"/>
    </source>
</evidence>
<evidence type="ECO:0000256" key="11">
    <source>
        <dbReference type="ARBA" id="ARBA00023002"/>
    </source>
</evidence>
<keyword evidence="10" id="KW-0249">Electron transport</keyword>
<evidence type="ECO:0000313" key="18">
    <source>
        <dbReference type="EMBL" id="CAF4754409.1"/>
    </source>
</evidence>
<evidence type="ECO:0000256" key="13">
    <source>
        <dbReference type="ARBA" id="ARBA00023157"/>
    </source>
</evidence>
<dbReference type="PANTHER" id="PTHR12613">
    <property type="entry name" value="ERO1-RELATED"/>
    <property type="match status" value="1"/>
</dbReference>
<evidence type="ECO:0000256" key="10">
    <source>
        <dbReference type="ARBA" id="ARBA00022982"/>
    </source>
</evidence>
<reference evidence="18" key="1">
    <citation type="submission" date="2021-02" db="EMBL/GenBank/DDBJ databases">
        <authorList>
            <person name="Nowell W R."/>
        </authorList>
    </citation>
    <scope>NUCLEOTIDE SEQUENCE</scope>
</reference>
<evidence type="ECO:0000256" key="6">
    <source>
        <dbReference type="ARBA" id="ARBA00022630"/>
    </source>
</evidence>
<keyword evidence="5" id="KW-0813">Transport</keyword>
<evidence type="ECO:0000313" key="19">
    <source>
        <dbReference type="Proteomes" id="UP000663838"/>
    </source>
</evidence>
<dbReference type="GO" id="GO:0016972">
    <property type="term" value="F:thiol oxidase activity"/>
    <property type="evidence" value="ECO:0007669"/>
    <property type="project" value="InterPro"/>
</dbReference>
<dbReference type="SUPFAM" id="SSF81606">
    <property type="entry name" value="PP2C-like"/>
    <property type="match status" value="1"/>
</dbReference>
<keyword evidence="7" id="KW-0732">Signal</keyword>
<dbReference type="InterPro" id="IPR037192">
    <property type="entry name" value="ERO1-like_sf"/>
</dbReference>
<keyword evidence="6" id="KW-0285">Flavoprotein</keyword>
<accession>A0A821LPL3</accession>
<dbReference type="Pfam" id="PF04137">
    <property type="entry name" value="ERO1"/>
    <property type="match status" value="1"/>
</dbReference>
<name>A0A821LPL3_9BILA</name>
<evidence type="ECO:0000256" key="1">
    <source>
        <dbReference type="ARBA" id="ARBA00001974"/>
    </source>
</evidence>
<feature type="region of interest" description="Disordered" evidence="16">
    <location>
        <begin position="77"/>
        <end position="100"/>
    </location>
</feature>
<organism evidence="18 19">
    <name type="scientific">Rotaria socialis</name>
    <dbReference type="NCBI Taxonomy" id="392032"/>
    <lineage>
        <taxon>Eukaryota</taxon>
        <taxon>Metazoa</taxon>
        <taxon>Spiralia</taxon>
        <taxon>Gnathifera</taxon>
        <taxon>Rotifera</taxon>
        <taxon>Eurotatoria</taxon>
        <taxon>Bdelloidea</taxon>
        <taxon>Philodinida</taxon>
        <taxon>Philodinidae</taxon>
        <taxon>Rotaria</taxon>
    </lineage>
</organism>
<dbReference type="SUPFAM" id="SSF110019">
    <property type="entry name" value="ERO1-like"/>
    <property type="match status" value="1"/>
</dbReference>
<dbReference type="AlphaFoldDB" id="A0A821LPL3"/>
<keyword evidence="14" id="KW-0325">Glycoprotein</keyword>
<dbReference type="InterPro" id="IPR036457">
    <property type="entry name" value="PPM-type-like_dom_sf"/>
</dbReference>
<keyword evidence="15" id="KW-0676">Redox-active center</keyword>
<dbReference type="EMBL" id="CAJOBS010001702">
    <property type="protein sequence ID" value="CAF4754409.1"/>
    <property type="molecule type" value="Genomic_DNA"/>
</dbReference>
<dbReference type="GO" id="GO:0015035">
    <property type="term" value="F:protein-disulfide reductase activity"/>
    <property type="evidence" value="ECO:0007669"/>
    <property type="project" value="InterPro"/>
</dbReference>
<evidence type="ECO:0000256" key="15">
    <source>
        <dbReference type="ARBA" id="ARBA00023284"/>
    </source>
</evidence>
<dbReference type="InterPro" id="IPR007266">
    <property type="entry name" value="Ero1"/>
</dbReference>
<evidence type="ECO:0000256" key="4">
    <source>
        <dbReference type="ARBA" id="ARBA00011802"/>
    </source>
</evidence>
<evidence type="ECO:0000256" key="16">
    <source>
        <dbReference type="SAM" id="MobiDB-lite"/>
    </source>
</evidence>
<evidence type="ECO:0000256" key="2">
    <source>
        <dbReference type="ARBA" id="ARBA00004367"/>
    </source>
</evidence>
<dbReference type="Proteomes" id="UP000663838">
    <property type="component" value="Unassembled WGS sequence"/>
</dbReference>
<comment type="subcellular location">
    <subcellularLocation>
        <location evidence="2">Endoplasmic reticulum membrane</location>
        <topology evidence="2">Peripheral membrane protein</topology>
        <orientation evidence="2">Lumenal side</orientation>
    </subcellularLocation>
</comment>
<keyword evidence="8" id="KW-0256">Endoplasmic reticulum</keyword>
<dbReference type="Pfam" id="PF00481">
    <property type="entry name" value="PP2C"/>
    <property type="match status" value="1"/>
</dbReference>
<feature type="domain" description="PPM-type phosphatase" evidence="17">
    <location>
        <begin position="523"/>
        <end position="699"/>
    </location>
</feature>
<keyword evidence="11" id="KW-0560">Oxidoreductase</keyword>
<evidence type="ECO:0000259" key="17">
    <source>
        <dbReference type="Pfam" id="PF00481"/>
    </source>
</evidence>
<keyword evidence="12" id="KW-0472">Membrane</keyword>
<dbReference type="Gene3D" id="3.60.40.10">
    <property type="entry name" value="PPM-type phosphatase domain"/>
    <property type="match status" value="1"/>
</dbReference>
<sequence>MVDDCNCRISDLNQINNQRLYPLLRQIVQKNYFRFFPINLKKSCQFWPQDGQCSLQTCAIKACSLETLPENLREKFNSNKPSERINTKQDETNQVECPTTDTNSSLGLVDKNLSEEHKQTIEDWMKFDDMKSENFCDVDDETSTELEYIDLLINIERYTGYSGVSTQRIWSAIYNENCFFLPDSIPYYNLRQKRLNANKMCLEGRTFYRLVSGLHSSISIHLCAQYFFPIKNGGYTGLDGRWAPNLDEFKNRFDPETTGGEGPTWLKNLYFIYLIELRAIYKARDYLESQKYFTGNETDDLHTKKLITDHLLKEIEPFSNRFNENDLFQDGNEQLKIEFKEHFHNISRIIDCVGCDKCKLWGKLQIQALGTSLKILFAENPIQLQRSELVSLINGFTQLSTTTGTTAMASSIITPANASNLSNFIPCPHTFVATKIRQNRTHDGSFSDNRQRTVVPRVCRLRRNDNTMAVYALVDPIDTNMIASDVCVNMLVEQLSQVSFDNDSYKKKISDGMQQIFYETENRLLQMAFDRAEEKAISSSSRDGTAEKCLPSLDEAQSGAFLCAATVTQSKVYIAYVGTIRMFLISNNNGDLQVSNNRPQYYHTGSLHTIDNEDESLRLKKLNVNLAQVQNEGLDNNHSKYTRCIGKLTEKLLSSAAAANDVNEARCNALVCEPRFEKFNISPQDYALVMMTDKLYQMYLKTGISEDKIPSNFVDLLGKALNSSNPAQRILNEIQEQYQRNNDSTDDESPFQEMGLLIHFFYHAKTSNQSSPFSVRPNTTRILVDGEIAIDEVKNSIIKNNEIQEKRETTRSLSRSHGHIREIQTHNKTVEPFVRFNDYEQLLNEKEELRQADNFITDLLYSQSASAMDEKLTEYLKLHSSLKYD</sequence>
<comment type="subunit">
    <text evidence="4">May function both as a monomer and a homodimer.</text>
</comment>
<comment type="similarity">
    <text evidence="3">Belongs to the EROs family.</text>
</comment>
<comment type="cofactor">
    <cofactor evidence="1">
        <name>FAD</name>
        <dbReference type="ChEBI" id="CHEBI:57692"/>
    </cofactor>
</comment>